<dbReference type="Pfam" id="PF07883">
    <property type="entry name" value="Cupin_2"/>
    <property type="match status" value="1"/>
</dbReference>
<evidence type="ECO:0000259" key="2">
    <source>
        <dbReference type="Pfam" id="PF07883"/>
    </source>
</evidence>
<feature type="signal peptide" evidence="1">
    <location>
        <begin position="1"/>
        <end position="25"/>
    </location>
</feature>
<feature type="chain" id="PRO_5045730763" evidence="1">
    <location>
        <begin position="26"/>
        <end position="151"/>
    </location>
</feature>
<keyword evidence="1" id="KW-0732">Signal</keyword>
<dbReference type="RefSeq" id="WP_205118670.1">
    <property type="nucleotide sequence ID" value="NZ_JAFBCM010000001.1"/>
</dbReference>
<accession>A0ABV7YFG8</accession>
<sequence>MKLRKILVVLAAAPALVGVPAAVSATPGSGVTGVILAQGESDEGIVIRGRGTTDVVVREITIQPGGSTGWHYHDGQLIAVVKQGTLTRTMDDCSTEVTPAGESFVEPRGRNHVHIGRNLGTEPVILMVTYVLPDGKPLSQDAPKPPNCTSS</sequence>
<proteinExistence type="predicted"/>
<comment type="caution">
    <text evidence="3">The sequence shown here is derived from an EMBL/GenBank/DDBJ whole genome shotgun (WGS) entry which is preliminary data.</text>
</comment>
<gene>
    <name evidence="3" type="ORF">ACFOUW_23385</name>
</gene>
<reference evidence="4" key="1">
    <citation type="journal article" date="2019" name="Int. J. Syst. Evol. Microbiol.">
        <title>The Global Catalogue of Microorganisms (GCM) 10K type strain sequencing project: providing services to taxonomists for standard genome sequencing and annotation.</title>
        <authorList>
            <consortium name="The Broad Institute Genomics Platform"/>
            <consortium name="The Broad Institute Genome Sequencing Center for Infectious Disease"/>
            <person name="Wu L."/>
            <person name="Ma J."/>
        </authorList>
    </citation>
    <scope>NUCLEOTIDE SEQUENCE [LARGE SCALE GENOMIC DNA]</scope>
    <source>
        <strain evidence="4">CGMCC 4.7241</strain>
    </source>
</reference>
<evidence type="ECO:0000313" key="4">
    <source>
        <dbReference type="Proteomes" id="UP001595699"/>
    </source>
</evidence>
<dbReference type="Gene3D" id="2.60.120.10">
    <property type="entry name" value="Jelly Rolls"/>
    <property type="match status" value="1"/>
</dbReference>
<dbReference type="Proteomes" id="UP001595699">
    <property type="component" value="Unassembled WGS sequence"/>
</dbReference>
<dbReference type="EMBL" id="JBHRZH010000020">
    <property type="protein sequence ID" value="MFC3763802.1"/>
    <property type="molecule type" value="Genomic_DNA"/>
</dbReference>
<keyword evidence="4" id="KW-1185">Reference proteome</keyword>
<evidence type="ECO:0000256" key="1">
    <source>
        <dbReference type="SAM" id="SignalP"/>
    </source>
</evidence>
<dbReference type="PANTHER" id="PTHR38599">
    <property type="entry name" value="CUPIN DOMAIN PROTEIN (AFU_ORTHOLOGUE AFUA_3G13620)"/>
    <property type="match status" value="1"/>
</dbReference>
<organism evidence="3 4">
    <name type="scientific">Tenggerimyces flavus</name>
    <dbReference type="NCBI Taxonomy" id="1708749"/>
    <lineage>
        <taxon>Bacteria</taxon>
        <taxon>Bacillati</taxon>
        <taxon>Actinomycetota</taxon>
        <taxon>Actinomycetes</taxon>
        <taxon>Propionibacteriales</taxon>
        <taxon>Nocardioidaceae</taxon>
        <taxon>Tenggerimyces</taxon>
    </lineage>
</organism>
<dbReference type="InterPro" id="IPR011051">
    <property type="entry name" value="RmlC_Cupin_sf"/>
</dbReference>
<dbReference type="PANTHER" id="PTHR38599:SF1">
    <property type="entry name" value="CUPIN DOMAIN PROTEIN (AFU_ORTHOLOGUE AFUA_3G13620)"/>
    <property type="match status" value="1"/>
</dbReference>
<dbReference type="InterPro" id="IPR014710">
    <property type="entry name" value="RmlC-like_jellyroll"/>
</dbReference>
<protein>
    <submittedName>
        <fullName evidence="3">Cupin domain-containing protein</fullName>
    </submittedName>
</protein>
<name>A0ABV7YFG8_9ACTN</name>
<dbReference type="SUPFAM" id="SSF51182">
    <property type="entry name" value="RmlC-like cupins"/>
    <property type="match status" value="1"/>
</dbReference>
<evidence type="ECO:0000313" key="3">
    <source>
        <dbReference type="EMBL" id="MFC3763802.1"/>
    </source>
</evidence>
<dbReference type="InterPro" id="IPR013096">
    <property type="entry name" value="Cupin_2"/>
</dbReference>
<feature type="domain" description="Cupin type-2" evidence="2">
    <location>
        <begin position="60"/>
        <end position="129"/>
    </location>
</feature>